<keyword evidence="3" id="KW-1185">Reference proteome</keyword>
<dbReference type="Proteomes" id="UP001460270">
    <property type="component" value="Unassembled WGS sequence"/>
</dbReference>
<evidence type="ECO:0000313" key="2">
    <source>
        <dbReference type="EMBL" id="KAK7934042.1"/>
    </source>
</evidence>
<organism evidence="2 3">
    <name type="scientific">Mugilogobius chulae</name>
    <name type="common">yellowstripe goby</name>
    <dbReference type="NCBI Taxonomy" id="88201"/>
    <lineage>
        <taxon>Eukaryota</taxon>
        <taxon>Metazoa</taxon>
        <taxon>Chordata</taxon>
        <taxon>Craniata</taxon>
        <taxon>Vertebrata</taxon>
        <taxon>Euteleostomi</taxon>
        <taxon>Actinopterygii</taxon>
        <taxon>Neopterygii</taxon>
        <taxon>Teleostei</taxon>
        <taxon>Neoteleostei</taxon>
        <taxon>Acanthomorphata</taxon>
        <taxon>Gobiaria</taxon>
        <taxon>Gobiiformes</taxon>
        <taxon>Gobioidei</taxon>
        <taxon>Gobiidae</taxon>
        <taxon>Gobionellinae</taxon>
        <taxon>Mugilogobius</taxon>
    </lineage>
</organism>
<feature type="region of interest" description="Disordered" evidence="1">
    <location>
        <begin position="1"/>
        <end position="27"/>
    </location>
</feature>
<comment type="caution">
    <text evidence="2">The sequence shown here is derived from an EMBL/GenBank/DDBJ whole genome shotgun (WGS) entry which is preliminary data.</text>
</comment>
<name>A0AAW0PQ51_9GOBI</name>
<evidence type="ECO:0000256" key="1">
    <source>
        <dbReference type="SAM" id="MobiDB-lite"/>
    </source>
</evidence>
<accession>A0AAW0PQ51</accession>
<evidence type="ECO:0000313" key="3">
    <source>
        <dbReference type="Proteomes" id="UP001460270"/>
    </source>
</evidence>
<proteinExistence type="predicted"/>
<reference evidence="3" key="1">
    <citation type="submission" date="2024-04" db="EMBL/GenBank/DDBJ databases">
        <title>Salinicola lusitanus LLJ914,a marine bacterium isolated from the Okinawa Trough.</title>
        <authorList>
            <person name="Li J."/>
        </authorList>
    </citation>
    <scope>NUCLEOTIDE SEQUENCE [LARGE SCALE GENOMIC DNA]</scope>
</reference>
<dbReference type="EMBL" id="JBBPFD010000003">
    <property type="protein sequence ID" value="KAK7934042.1"/>
    <property type="molecule type" value="Genomic_DNA"/>
</dbReference>
<sequence length="103" mass="11053">MSDPGGGYDLPHHQLQRGTPGLLADNPRSDEALRIAGLCFTAALRAEDGTAQTDSGCFRDRGSTETLLLSLDPPSVLKRSFYPPSVLSPFFYPPSVLSPSFCP</sequence>
<protein>
    <submittedName>
        <fullName evidence="2">Uncharacterized protein</fullName>
    </submittedName>
</protein>
<gene>
    <name evidence="2" type="ORF">WMY93_004938</name>
</gene>
<dbReference type="AlphaFoldDB" id="A0AAW0PQ51"/>